<proteinExistence type="predicted"/>
<gene>
    <name evidence="1" type="ORF">FF011L_29080</name>
</gene>
<sequence length="119" mass="13302">MGPFLPATLTTYLSHNPRERTSFSSYFRGDVKSIDEGLQQFTSLYFAKRTRSPEGGRYLPAAQAAGVGIAKRKAQRATEPPLSVARWALIRALGIRWLTPSPFKLALWRFGILFATLSK</sequence>
<evidence type="ECO:0000313" key="1">
    <source>
        <dbReference type="EMBL" id="QDS94130.1"/>
    </source>
</evidence>
<name>A0A517MGW9_9BACT</name>
<dbReference type="EMBL" id="CP036262">
    <property type="protein sequence ID" value="QDS94130.1"/>
    <property type="molecule type" value="Genomic_DNA"/>
</dbReference>
<dbReference type="KEGG" id="rml:FF011L_29080"/>
<protein>
    <submittedName>
        <fullName evidence="1">Uncharacterized protein</fullName>
    </submittedName>
</protein>
<reference evidence="1 2" key="1">
    <citation type="submission" date="2019-02" db="EMBL/GenBank/DDBJ databases">
        <title>Deep-cultivation of Planctomycetes and their phenomic and genomic characterization uncovers novel biology.</title>
        <authorList>
            <person name="Wiegand S."/>
            <person name="Jogler M."/>
            <person name="Boedeker C."/>
            <person name="Pinto D."/>
            <person name="Vollmers J."/>
            <person name="Rivas-Marin E."/>
            <person name="Kohn T."/>
            <person name="Peeters S.H."/>
            <person name="Heuer A."/>
            <person name="Rast P."/>
            <person name="Oberbeckmann S."/>
            <person name="Bunk B."/>
            <person name="Jeske O."/>
            <person name="Meyerdierks A."/>
            <person name="Storesund J.E."/>
            <person name="Kallscheuer N."/>
            <person name="Luecker S."/>
            <person name="Lage O.M."/>
            <person name="Pohl T."/>
            <person name="Merkel B.J."/>
            <person name="Hornburger P."/>
            <person name="Mueller R.-W."/>
            <person name="Bruemmer F."/>
            <person name="Labrenz M."/>
            <person name="Spormann A.M."/>
            <person name="Op den Camp H."/>
            <person name="Overmann J."/>
            <person name="Amann R."/>
            <person name="Jetten M.S.M."/>
            <person name="Mascher T."/>
            <person name="Medema M.H."/>
            <person name="Devos D.P."/>
            <person name="Kaster A.-K."/>
            <person name="Ovreas L."/>
            <person name="Rohde M."/>
            <person name="Galperin M.Y."/>
            <person name="Jogler C."/>
        </authorList>
    </citation>
    <scope>NUCLEOTIDE SEQUENCE [LARGE SCALE GENOMIC DNA]</scope>
    <source>
        <strain evidence="1 2">FF011L</strain>
    </source>
</reference>
<evidence type="ECO:0000313" key="2">
    <source>
        <dbReference type="Proteomes" id="UP000320672"/>
    </source>
</evidence>
<organism evidence="1 2">
    <name type="scientific">Roseimaritima multifibrata</name>
    <dbReference type="NCBI Taxonomy" id="1930274"/>
    <lineage>
        <taxon>Bacteria</taxon>
        <taxon>Pseudomonadati</taxon>
        <taxon>Planctomycetota</taxon>
        <taxon>Planctomycetia</taxon>
        <taxon>Pirellulales</taxon>
        <taxon>Pirellulaceae</taxon>
        <taxon>Roseimaritima</taxon>
    </lineage>
</organism>
<accession>A0A517MGW9</accession>
<dbReference type="AlphaFoldDB" id="A0A517MGW9"/>
<keyword evidence="2" id="KW-1185">Reference proteome</keyword>
<dbReference type="Proteomes" id="UP000320672">
    <property type="component" value="Chromosome"/>
</dbReference>